<reference evidence="5" key="2">
    <citation type="submission" date="2020-06" db="EMBL/GenBank/DDBJ databases">
        <title>Helianthus annuus Genome sequencing and assembly Release 2.</title>
        <authorList>
            <person name="Gouzy J."/>
            <person name="Langlade N."/>
            <person name="Munos S."/>
        </authorList>
    </citation>
    <scope>NUCLEOTIDE SEQUENCE</scope>
    <source>
        <tissue evidence="5">Leaves</tissue>
    </source>
</reference>
<dbReference type="InterPro" id="IPR036431">
    <property type="entry name" value="ARID_dom_sf"/>
</dbReference>
<reference evidence="5" key="1">
    <citation type="journal article" date="2017" name="Nature">
        <title>The sunflower genome provides insights into oil metabolism, flowering and Asterid evolution.</title>
        <authorList>
            <person name="Badouin H."/>
            <person name="Gouzy J."/>
            <person name="Grassa C.J."/>
            <person name="Murat F."/>
            <person name="Staton S.E."/>
            <person name="Cottret L."/>
            <person name="Lelandais-Briere C."/>
            <person name="Owens G.L."/>
            <person name="Carrere S."/>
            <person name="Mayjonade B."/>
            <person name="Legrand L."/>
            <person name="Gill N."/>
            <person name="Kane N.C."/>
            <person name="Bowers J.E."/>
            <person name="Hubner S."/>
            <person name="Bellec A."/>
            <person name="Berard A."/>
            <person name="Berges H."/>
            <person name="Blanchet N."/>
            <person name="Boniface M.C."/>
            <person name="Brunel D."/>
            <person name="Catrice O."/>
            <person name="Chaidir N."/>
            <person name="Claudel C."/>
            <person name="Donnadieu C."/>
            <person name="Faraut T."/>
            <person name="Fievet G."/>
            <person name="Helmstetter N."/>
            <person name="King M."/>
            <person name="Knapp S.J."/>
            <person name="Lai Z."/>
            <person name="Le Paslier M.C."/>
            <person name="Lippi Y."/>
            <person name="Lorenzon L."/>
            <person name="Mandel J.R."/>
            <person name="Marage G."/>
            <person name="Marchand G."/>
            <person name="Marquand E."/>
            <person name="Bret-Mestries E."/>
            <person name="Morien E."/>
            <person name="Nambeesan S."/>
            <person name="Nguyen T."/>
            <person name="Pegot-Espagnet P."/>
            <person name="Pouilly N."/>
            <person name="Raftis F."/>
            <person name="Sallet E."/>
            <person name="Schiex T."/>
            <person name="Thomas J."/>
            <person name="Vandecasteele C."/>
            <person name="Vares D."/>
            <person name="Vear F."/>
            <person name="Vautrin S."/>
            <person name="Crespi M."/>
            <person name="Mangin B."/>
            <person name="Burke J.M."/>
            <person name="Salse J."/>
            <person name="Munos S."/>
            <person name="Vincourt P."/>
            <person name="Rieseberg L.H."/>
            <person name="Langlade N.B."/>
        </authorList>
    </citation>
    <scope>NUCLEOTIDE SEQUENCE</scope>
    <source>
        <tissue evidence="5">Leaves</tissue>
    </source>
</reference>
<dbReference type="EMBL" id="MNCJ02000324">
    <property type="protein sequence ID" value="KAF5791071.1"/>
    <property type="molecule type" value="Genomic_DNA"/>
</dbReference>
<dbReference type="Gene3D" id="1.10.150.60">
    <property type="entry name" value="ARID DNA-binding domain"/>
    <property type="match status" value="1"/>
</dbReference>
<feature type="compositionally biased region" description="Basic and acidic residues" evidence="2">
    <location>
        <begin position="447"/>
        <end position="460"/>
    </location>
</feature>
<dbReference type="SUPFAM" id="SSF46774">
    <property type="entry name" value="ARID-like"/>
    <property type="match status" value="1"/>
</dbReference>
<dbReference type="GO" id="GO:0008270">
    <property type="term" value="F:zinc ion binding"/>
    <property type="evidence" value="ECO:0007669"/>
    <property type="project" value="UniProtKB-KW"/>
</dbReference>
<feature type="region of interest" description="Disordered" evidence="2">
    <location>
        <begin position="447"/>
        <end position="466"/>
    </location>
</feature>
<dbReference type="PROSITE" id="PS50158">
    <property type="entry name" value="ZF_CCHC"/>
    <property type="match status" value="1"/>
</dbReference>
<dbReference type="Gramene" id="mRNA:HanXRQr2_Chr09g0390511">
    <property type="protein sequence ID" value="mRNA:HanXRQr2_Chr09g0390511"/>
    <property type="gene ID" value="HanXRQr2_Chr09g0390511"/>
</dbReference>
<evidence type="ECO:0000313" key="5">
    <source>
        <dbReference type="EMBL" id="KAF5791071.1"/>
    </source>
</evidence>
<dbReference type="CDD" id="cd16100">
    <property type="entry name" value="ARID"/>
    <property type="match status" value="1"/>
</dbReference>
<name>A0A9K3I744_HELAN</name>
<feature type="domain" description="ARID" evidence="4">
    <location>
        <begin position="325"/>
        <end position="420"/>
    </location>
</feature>
<keyword evidence="1" id="KW-0479">Metal-binding</keyword>
<keyword evidence="1" id="KW-0863">Zinc-finger</keyword>
<organism evidence="5 6">
    <name type="scientific">Helianthus annuus</name>
    <name type="common">Common sunflower</name>
    <dbReference type="NCBI Taxonomy" id="4232"/>
    <lineage>
        <taxon>Eukaryota</taxon>
        <taxon>Viridiplantae</taxon>
        <taxon>Streptophyta</taxon>
        <taxon>Embryophyta</taxon>
        <taxon>Tracheophyta</taxon>
        <taxon>Spermatophyta</taxon>
        <taxon>Magnoliopsida</taxon>
        <taxon>eudicotyledons</taxon>
        <taxon>Gunneridae</taxon>
        <taxon>Pentapetalae</taxon>
        <taxon>asterids</taxon>
        <taxon>campanulids</taxon>
        <taxon>Asterales</taxon>
        <taxon>Asteraceae</taxon>
        <taxon>Asteroideae</taxon>
        <taxon>Heliantheae alliance</taxon>
        <taxon>Heliantheae</taxon>
        <taxon>Helianthus</taxon>
    </lineage>
</organism>
<evidence type="ECO:0000256" key="1">
    <source>
        <dbReference type="PROSITE-ProRule" id="PRU00047"/>
    </source>
</evidence>
<keyword evidence="1" id="KW-0862">Zinc</keyword>
<feature type="domain" description="CCHC-type" evidence="3">
    <location>
        <begin position="93"/>
        <end position="109"/>
    </location>
</feature>
<keyword evidence="6" id="KW-1185">Reference proteome</keyword>
<dbReference type="InterPro" id="IPR001606">
    <property type="entry name" value="ARID_dom"/>
</dbReference>
<dbReference type="Pfam" id="PF01388">
    <property type="entry name" value="ARID"/>
    <property type="match status" value="1"/>
</dbReference>
<dbReference type="AlphaFoldDB" id="A0A9K3I744"/>
<dbReference type="GO" id="GO:0003677">
    <property type="term" value="F:DNA binding"/>
    <property type="evidence" value="ECO:0007669"/>
    <property type="project" value="InterPro"/>
</dbReference>
<comment type="caution">
    <text evidence="5">The sequence shown here is derived from an EMBL/GenBank/DDBJ whole genome shotgun (WGS) entry which is preliminary data.</text>
</comment>
<protein>
    <submittedName>
        <fullName evidence="5">Transcription factor interactor and regulator CCHC(Zn) family</fullName>
    </submittedName>
</protein>
<dbReference type="PANTHER" id="PTHR46410:SF26">
    <property type="entry name" value="BULB-TYPE LECTIN DOMAIN-CONTAINING PROTEIN-RELATED"/>
    <property type="match status" value="1"/>
</dbReference>
<sequence length="520" mass="60325">MSFAGNLLGTKTIKTTINCPHQSYTICLIFDSLSYCFDIMNTNSYGDSAASQSDGQYSGIRAPGYSDLRATSTTIPCQHRADERRGRRWLIKRCYYCNNPGHQVSNCKRKENDEESQLIRLAINTGVQQRDVENEDHRRSQEPEFLVAGTDGGLWSEMWYVTKTLKRHFSGNLNMFKRIKSMNGVELNTGENQFYFIRGIGVVEVISEIEKIRIKGFTVKFSGDKCKLYPTFSVPLINGVDAKSGLTKEEEMGILEKQKMMNKETEFMAFKTNYLNNYFENLEISSNEPDWNVMILQTMEFKDFLDCKALLDMMDDDEYIGKYKYILQTKFEEMVEWFITRKLGITTRPLPAYASNNRKVSLLDLYLETEKEGGHRGVTENNLWPKVAKDMGFEYSDGELMRLIYVMYLDVLVYYYKFKIIQSKVCEKETADEKEVLITKMDLRSSRSEGEDVKHDKGEDDGQEVAGSPKEHYVFFTNDGWNEIKRRTQIRRTFDFNRARAAMDAANESVLKYSRKPDYV</sequence>
<dbReference type="InterPro" id="IPR001878">
    <property type="entry name" value="Znf_CCHC"/>
</dbReference>
<dbReference type="PROSITE" id="PS51011">
    <property type="entry name" value="ARID"/>
    <property type="match status" value="1"/>
</dbReference>
<dbReference type="Proteomes" id="UP000215914">
    <property type="component" value="Unassembled WGS sequence"/>
</dbReference>
<accession>A0A9K3I744</accession>
<evidence type="ECO:0000259" key="4">
    <source>
        <dbReference type="PROSITE" id="PS51011"/>
    </source>
</evidence>
<evidence type="ECO:0000256" key="2">
    <source>
        <dbReference type="SAM" id="MobiDB-lite"/>
    </source>
</evidence>
<evidence type="ECO:0000313" key="6">
    <source>
        <dbReference type="Proteomes" id="UP000215914"/>
    </source>
</evidence>
<proteinExistence type="predicted"/>
<evidence type="ECO:0000259" key="3">
    <source>
        <dbReference type="PROSITE" id="PS50158"/>
    </source>
</evidence>
<dbReference type="PANTHER" id="PTHR46410">
    <property type="entry name" value="AT-RICH INTERACTIVE DOMAIN-CONTAINING PROTEIN 2"/>
    <property type="match status" value="1"/>
</dbReference>
<gene>
    <name evidence="5" type="ORF">HanXRQr2_Chr09g0390511</name>
</gene>